<name>A0A921Q481_SORBI</name>
<reference evidence="1" key="1">
    <citation type="journal article" date="2019" name="BMC Genomics">
        <title>A new reference genome for Sorghum bicolor reveals high levels of sequence similarity between sweet and grain genotypes: implications for the genetics of sugar metabolism.</title>
        <authorList>
            <person name="Cooper E.A."/>
            <person name="Brenton Z.W."/>
            <person name="Flinn B.S."/>
            <person name="Jenkins J."/>
            <person name="Shu S."/>
            <person name="Flowers D."/>
            <person name="Luo F."/>
            <person name="Wang Y."/>
            <person name="Xia P."/>
            <person name="Barry K."/>
            <person name="Daum C."/>
            <person name="Lipzen A."/>
            <person name="Yoshinaga Y."/>
            <person name="Schmutz J."/>
            <person name="Saski C."/>
            <person name="Vermerris W."/>
            <person name="Kresovich S."/>
        </authorList>
    </citation>
    <scope>NUCLEOTIDE SEQUENCE</scope>
</reference>
<dbReference type="AlphaFoldDB" id="A0A921Q481"/>
<evidence type="ECO:0000313" key="1">
    <source>
        <dbReference type="EMBL" id="KAG0514553.1"/>
    </source>
</evidence>
<reference evidence="1" key="2">
    <citation type="submission" date="2020-10" db="EMBL/GenBank/DDBJ databases">
        <authorList>
            <person name="Cooper E.A."/>
            <person name="Brenton Z.W."/>
            <person name="Flinn B.S."/>
            <person name="Jenkins J."/>
            <person name="Shu S."/>
            <person name="Flowers D."/>
            <person name="Luo F."/>
            <person name="Wang Y."/>
            <person name="Xia P."/>
            <person name="Barry K."/>
            <person name="Daum C."/>
            <person name="Lipzen A."/>
            <person name="Yoshinaga Y."/>
            <person name="Schmutz J."/>
            <person name="Saski C."/>
            <person name="Vermerris W."/>
            <person name="Kresovich S."/>
        </authorList>
    </citation>
    <scope>NUCLEOTIDE SEQUENCE</scope>
</reference>
<organism evidence="1 2">
    <name type="scientific">Sorghum bicolor</name>
    <name type="common">Sorghum</name>
    <name type="synonym">Sorghum vulgare</name>
    <dbReference type="NCBI Taxonomy" id="4558"/>
    <lineage>
        <taxon>Eukaryota</taxon>
        <taxon>Viridiplantae</taxon>
        <taxon>Streptophyta</taxon>
        <taxon>Embryophyta</taxon>
        <taxon>Tracheophyta</taxon>
        <taxon>Spermatophyta</taxon>
        <taxon>Magnoliopsida</taxon>
        <taxon>Liliopsida</taxon>
        <taxon>Poales</taxon>
        <taxon>Poaceae</taxon>
        <taxon>PACMAD clade</taxon>
        <taxon>Panicoideae</taxon>
        <taxon>Andropogonodae</taxon>
        <taxon>Andropogoneae</taxon>
        <taxon>Sorghinae</taxon>
        <taxon>Sorghum</taxon>
    </lineage>
</organism>
<proteinExistence type="predicted"/>
<comment type="caution">
    <text evidence="1">The sequence shown here is derived from an EMBL/GenBank/DDBJ whole genome shotgun (WGS) entry which is preliminary data.</text>
</comment>
<accession>A0A921Q481</accession>
<sequence length="107" mass="11555">MGAAIVLTGEFRGSSTLGHPHQGQPIRPTVWSMLKVISNHASSSSTGSHHGAQIASSNMIPLCISQCYGRKKLVKLSELSPQIVRPPFEVVQEIWSQPVATVTHQSQ</sequence>
<gene>
    <name evidence="1" type="ORF">BDA96_10G202100</name>
</gene>
<protein>
    <submittedName>
        <fullName evidence="1">Uncharacterized protein</fullName>
    </submittedName>
</protein>
<dbReference type="EMBL" id="CM027689">
    <property type="protein sequence ID" value="KAG0514553.1"/>
    <property type="molecule type" value="Genomic_DNA"/>
</dbReference>
<evidence type="ECO:0000313" key="2">
    <source>
        <dbReference type="Proteomes" id="UP000807115"/>
    </source>
</evidence>
<dbReference type="Proteomes" id="UP000807115">
    <property type="component" value="Chromosome 10"/>
</dbReference>